<feature type="region of interest" description="Disordered" evidence="1">
    <location>
        <begin position="1"/>
        <end position="66"/>
    </location>
</feature>
<accession>A0A1B5KZH8</accession>
<dbReference type="EMBL" id="BBTG02000009">
    <property type="protein sequence ID" value="GAO16541.1"/>
    <property type="molecule type" value="Genomic_DNA"/>
</dbReference>
<feature type="compositionally biased region" description="Basic residues" evidence="1">
    <location>
        <begin position="57"/>
        <end position="66"/>
    </location>
</feature>
<proteinExistence type="predicted"/>
<dbReference type="AlphaFoldDB" id="A0A1B5KZH8"/>
<evidence type="ECO:0000313" key="2">
    <source>
        <dbReference type="EMBL" id="GAO16541.1"/>
    </source>
</evidence>
<protein>
    <submittedName>
        <fullName evidence="2">Uncharacterized protein</fullName>
    </submittedName>
</protein>
<organism evidence="2 3">
    <name type="scientific">Ustilaginoidea virens</name>
    <name type="common">Rice false smut fungus</name>
    <name type="synonym">Villosiclava virens</name>
    <dbReference type="NCBI Taxonomy" id="1159556"/>
    <lineage>
        <taxon>Eukaryota</taxon>
        <taxon>Fungi</taxon>
        <taxon>Dikarya</taxon>
        <taxon>Ascomycota</taxon>
        <taxon>Pezizomycotina</taxon>
        <taxon>Sordariomycetes</taxon>
        <taxon>Hypocreomycetidae</taxon>
        <taxon>Hypocreales</taxon>
        <taxon>Clavicipitaceae</taxon>
        <taxon>Ustilaginoidea</taxon>
    </lineage>
</organism>
<comment type="caution">
    <text evidence="2">The sequence shown here is derived from an EMBL/GenBank/DDBJ whole genome shotgun (WGS) entry which is preliminary data.</text>
</comment>
<sequence length="66" mass="7858">MEMAPQEVRRDQEPHSYDDGSRQMESTWSPPEEQEKSKSKQLTIPSFLGKNLEERQRHARTRTRTN</sequence>
<reference evidence="3" key="1">
    <citation type="journal article" date="2016" name="Genome Announc.">
        <title>Genome sequence of Ustilaginoidea virens IPU010, a rice pathogenic fungus causing false smut.</title>
        <authorList>
            <person name="Kumagai T."/>
            <person name="Ishii T."/>
            <person name="Terai G."/>
            <person name="Umemura M."/>
            <person name="Machida M."/>
            <person name="Asai K."/>
        </authorList>
    </citation>
    <scope>NUCLEOTIDE SEQUENCE [LARGE SCALE GENOMIC DNA]</scope>
    <source>
        <strain evidence="3">IPU010</strain>
    </source>
</reference>
<dbReference type="Proteomes" id="UP000054053">
    <property type="component" value="Unassembled WGS sequence"/>
</dbReference>
<gene>
    <name evidence="2" type="ORF">UVI_02023760</name>
</gene>
<feature type="compositionally biased region" description="Basic and acidic residues" evidence="1">
    <location>
        <begin position="7"/>
        <end position="22"/>
    </location>
</feature>
<name>A0A1B5KZH8_USTVR</name>
<evidence type="ECO:0000256" key="1">
    <source>
        <dbReference type="SAM" id="MobiDB-lite"/>
    </source>
</evidence>
<evidence type="ECO:0000313" key="3">
    <source>
        <dbReference type="Proteomes" id="UP000054053"/>
    </source>
</evidence>